<dbReference type="Pfam" id="PF07690">
    <property type="entry name" value="MFS_1"/>
    <property type="match status" value="1"/>
</dbReference>
<evidence type="ECO:0000313" key="3">
    <source>
        <dbReference type="EMBL" id="HII61357.1"/>
    </source>
</evidence>
<keyword evidence="1" id="KW-0812">Transmembrane</keyword>
<gene>
    <name evidence="3" type="ORF">HA331_06400</name>
</gene>
<dbReference type="PANTHER" id="PTHR23518">
    <property type="entry name" value="C-METHYLTRANSFERASE"/>
    <property type="match status" value="1"/>
</dbReference>
<dbReference type="AlphaFoldDB" id="A0A832WJJ0"/>
<feature type="transmembrane region" description="Helical" evidence="1">
    <location>
        <begin position="183"/>
        <end position="199"/>
    </location>
</feature>
<feature type="transmembrane region" description="Helical" evidence="1">
    <location>
        <begin position="30"/>
        <end position="52"/>
    </location>
</feature>
<evidence type="ECO:0000256" key="1">
    <source>
        <dbReference type="SAM" id="Phobius"/>
    </source>
</evidence>
<dbReference type="RefSeq" id="WP_010884795.1">
    <property type="nucleotide sequence ID" value="NZ_DUJN01000006.1"/>
</dbReference>
<reference evidence="3" key="1">
    <citation type="journal article" date="2020" name="bioRxiv">
        <title>A rank-normalized archaeal taxonomy based on genome phylogeny resolves widespread incomplete and uneven classifications.</title>
        <authorList>
            <person name="Rinke C."/>
            <person name="Chuvochina M."/>
            <person name="Mussig A.J."/>
            <person name="Chaumeil P.-A."/>
            <person name="Waite D.W."/>
            <person name="Whitman W.B."/>
            <person name="Parks D.H."/>
            <person name="Hugenholtz P."/>
        </authorList>
    </citation>
    <scope>NUCLEOTIDE SEQUENCE</scope>
    <source>
        <strain evidence="3">UBA8834</strain>
    </source>
</reference>
<dbReference type="OMA" id="EIGGWAW"/>
<name>A0A832WJJ0_PYRHR</name>
<feature type="transmembrane region" description="Helical" evidence="1">
    <location>
        <begin position="160"/>
        <end position="177"/>
    </location>
</feature>
<organism evidence="3 4">
    <name type="scientific">Pyrococcus horikoshii</name>
    <dbReference type="NCBI Taxonomy" id="53953"/>
    <lineage>
        <taxon>Archaea</taxon>
        <taxon>Methanobacteriati</taxon>
        <taxon>Methanobacteriota</taxon>
        <taxon>Thermococci</taxon>
        <taxon>Thermococcales</taxon>
        <taxon>Thermococcaceae</taxon>
        <taxon>Pyrococcus</taxon>
    </lineage>
</organism>
<dbReference type="InterPro" id="IPR036259">
    <property type="entry name" value="MFS_trans_sf"/>
</dbReference>
<keyword evidence="1" id="KW-0472">Membrane</keyword>
<protein>
    <submittedName>
        <fullName evidence="3">MFS transporter</fullName>
    </submittedName>
</protein>
<feature type="transmembrane region" description="Helical" evidence="1">
    <location>
        <begin position="64"/>
        <end position="80"/>
    </location>
</feature>
<accession>A0A832WJJ0</accession>
<comment type="caution">
    <text evidence="3">The sequence shown here is derived from an EMBL/GenBank/DDBJ whole genome shotgun (WGS) entry which is preliminary data.</text>
</comment>
<dbReference type="GeneID" id="1443030"/>
<dbReference type="Proteomes" id="UP000617544">
    <property type="component" value="Unassembled WGS sequence"/>
</dbReference>
<keyword evidence="1" id="KW-1133">Transmembrane helix</keyword>
<dbReference type="InterPro" id="IPR011701">
    <property type="entry name" value="MFS"/>
</dbReference>
<feature type="transmembrane region" description="Helical" evidence="1">
    <location>
        <begin position="241"/>
        <end position="261"/>
    </location>
</feature>
<dbReference type="PROSITE" id="PS50850">
    <property type="entry name" value="MFS"/>
    <property type="match status" value="1"/>
</dbReference>
<feature type="transmembrane region" description="Helical" evidence="1">
    <location>
        <begin position="335"/>
        <end position="355"/>
    </location>
</feature>
<proteinExistence type="predicted"/>
<dbReference type="GO" id="GO:0022857">
    <property type="term" value="F:transmembrane transporter activity"/>
    <property type="evidence" value="ECO:0007669"/>
    <property type="project" value="InterPro"/>
</dbReference>
<evidence type="ECO:0000313" key="4">
    <source>
        <dbReference type="Proteomes" id="UP000617544"/>
    </source>
</evidence>
<feature type="transmembrane region" description="Helical" evidence="1">
    <location>
        <begin position="273"/>
        <end position="289"/>
    </location>
</feature>
<feature type="transmembrane region" description="Helical" evidence="1">
    <location>
        <begin position="92"/>
        <end position="112"/>
    </location>
</feature>
<dbReference type="Gene3D" id="1.20.1250.20">
    <property type="entry name" value="MFS general substrate transporter like domains"/>
    <property type="match status" value="1"/>
</dbReference>
<dbReference type="InterPro" id="IPR020846">
    <property type="entry name" value="MFS_dom"/>
</dbReference>
<dbReference type="EMBL" id="DUJN01000006">
    <property type="protein sequence ID" value="HII61357.1"/>
    <property type="molecule type" value="Genomic_DNA"/>
</dbReference>
<feature type="transmembrane region" description="Helical" evidence="1">
    <location>
        <begin position="367"/>
        <end position="389"/>
    </location>
</feature>
<feature type="transmembrane region" description="Helical" evidence="1">
    <location>
        <begin position="118"/>
        <end position="139"/>
    </location>
</feature>
<dbReference type="PANTHER" id="PTHR23518:SF2">
    <property type="entry name" value="MAJOR FACILITATOR SUPERFAMILY TRANSPORTER"/>
    <property type="match status" value="1"/>
</dbReference>
<feature type="transmembrane region" description="Helical" evidence="1">
    <location>
        <begin position="395"/>
        <end position="412"/>
    </location>
</feature>
<evidence type="ECO:0000259" key="2">
    <source>
        <dbReference type="PROSITE" id="PS50850"/>
    </source>
</evidence>
<sequence>MRRLKKQELIALKSREKAKYSSSIKKRGEWFYPFILFKVFSGGMAPLIPSLIVNEGGGSTEVGYASGFGSLASMVGGMIWGRLSDRLGRRKILMILGIFGSSISVLLMGISLSIKWTIILNIFYMFFLAATIPLPLSLISREFRRYEINKAIGRFNELGGWGWVVGLILGFTLITLVNPRITTLTLGLLGVLSAVFMRSKIKEVPIHIKGIKINGTPSIFTFHPRRVSLTRPQVQDGMLKTMFVSSFLFWLGSMLVLTQYPIIAKSKGFDGKALYLVSISSSVTSALMYQRVANSIIGSGMLNYVEGLILRGLGLMGLLFSTLLPSNMFLPASMLMYSILGYSWAIVSISTSSIISSRTPENKRGRIFGSYNFICSSGAIIGSLGSGYLINKMGIQVDFMIGLWLILPGIYMSSKILRREGQPLNFGLLLRRSGKGLGL</sequence>
<feature type="transmembrane region" description="Helical" evidence="1">
    <location>
        <begin position="301"/>
        <end position="323"/>
    </location>
</feature>
<feature type="domain" description="Major facilitator superfamily (MFS) profile" evidence="2">
    <location>
        <begin position="1"/>
        <end position="421"/>
    </location>
</feature>
<dbReference type="SUPFAM" id="SSF103473">
    <property type="entry name" value="MFS general substrate transporter"/>
    <property type="match status" value="1"/>
</dbReference>